<protein>
    <submittedName>
        <fullName evidence="3">Type II toxin-antitoxin system RelB/DinJ family antitoxin</fullName>
    </submittedName>
</protein>
<evidence type="ECO:0000313" key="3">
    <source>
        <dbReference type="EMBL" id="NDO67789.1"/>
    </source>
</evidence>
<evidence type="ECO:0000256" key="1">
    <source>
        <dbReference type="ARBA" id="ARBA00010562"/>
    </source>
</evidence>
<dbReference type="GO" id="GO:0006351">
    <property type="term" value="P:DNA-templated transcription"/>
    <property type="evidence" value="ECO:0007669"/>
    <property type="project" value="TreeGrafter"/>
</dbReference>
<dbReference type="InterPro" id="IPR007337">
    <property type="entry name" value="RelB/DinJ"/>
</dbReference>
<dbReference type="InterPro" id="IPR013321">
    <property type="entry name" value="Arc_rbn_hlx_hlx"/>
</dbReference>
<dbReference type="GO" id="GO:0006355">
    <property type="term" value="P:regulation of DNA-templated transcription"/>
    <property type="evidence" value="ECO:0007669"/>
    <property type="project" value="InterPro"/>
</dbReference>
<dbReference type="Proteomes" id="UP000474104">
    <property type="component" value="Unassembled WGS sequence"/>
</dbReference>
<dbReference type="Pfam" id="PF04221">
    <property type="entry name" value="RelB"/>
    <property type="match status" value="1"/>
</dbReference>
<gene>
    <name evidence="3" type="ORF">FMM80_03310</name>
</gene>
<dbReference type="NCBIfam" id="TIGR02384">
    <property type="entry name" value="RelB_DinJ"/>
    <property type="match status" value="1"/>
</dbReference>
<comment type="similarity">
    <text evidence="1">Belongs to the RelB/DinJ antitoxin family.</text>
</comment>
<dbReference type="PANTHER" id="PTHR38781:SF1">
    <property type="entry name" value="ANTITOXIN DINJ-RELATED"/>
    <property type="match status" value="1"/>
</dbReference>
<proteinExistence type="inferred from homology"/>
<dbReference type="PANTHER" id="PTHR38781">
    <property type="entry name" value="ANTITOXIN DINJ-RELATED"/>
    <property type="match status" value="1"/>
</dbReference>
<accession>A0A9X5C4E9</accession>
<reference evidence="3 4" key="1">
    <citation type="submission" date="2019-07" db="EMBL/GenBank/DDBJ databases">
        <title>Draft genome sequences of 15 bacterial species constituting the stable defined intestinal microbiota of the GM15 gnotobiotic mouse model.</title>
        <authorList>
            <person name="Elie C."/>
            <person name="Mathieu A."/>
            <person name="Saliou A."/>
            <person name="Darnaud M."/>
            <person name="Leulier F."/>
            <person name="Tamellini A."/>
        </authorList>
    </citation>
    <scope>NUCLEOTIDE SEQUENCE [LARGE SCALE GENOMIC DNA]</scope>
    <source>
        <strain evidence="4">ASF 502</strain>
    </source>
</reference>
<comment type="caution">
    <text evidence="3">The sequence shown here is derived from an EMBL/GenBank/DDBJ whole genome shotgun (WGS) entry which is preliminary data.</text>
</comment>
<evidence type="ECO:0000313" key="4">
    <source>
        <dbReference type="Proteomes" id="UP000474104"/>
    </source>
</evidence>
<dbReference type="EMBL" id="VIRB01000026">
    <property type="protein sequence ID" value="NDO67789.1"/>
    <property type="molecule type" value="Genomic_DNA"/>
</dbReference>
<keyword evidence="2" id="KW-1277">Toxin-antitoxin system</keyword>
<dbReference type="RefSeq" id="WP_004069440.1">
    <property type="nucleotide sequence ID" value="NZ_CASCYM010000063.1"/>
</dbReference>
<organism evidence="3 4">
    <name type="scientific">Schaedlerella arabinosiphila</name>
    <dbReference type="NCBI Taxonomy" id="2044587"/>
    <lineage>
        <taxon>Bacteria</taxon>
        <taxon>Bacillati</taxon>
        <taxon>Bacillota</taxon>
        <taxon>Clostridia</taxon>
        <taxon>Lachnospirales</taxon>
        <taxon>Lachnospiraceae</taxon>
        <taxon>Schaedlerella</taxon>
    </lineage>
</organism>
<dbReference type="OrthoDB" id="9804867at2"/>
<dbReference type="Gene3D" id="1.10.1220.10">
    <property type="entry name" value="Met repressor-like"/>
    <property type="match status" value="1"/>
</dbReference>
<sequence>MATLQIRIDDTLKKQADTLFSSLGLDTSTAIRIFLNASIENDGIPFSVQHKSIPYSLQEAVYDSRFRRNLNGPFDNAEDAVASMLED</sequence>
<evidence type="ECO:0000256" key="2">
    <source>
        <dbReference type="ARBA" id="ARBA00022649"/>
    </source>
</evidence>
<dbReference type="AlphaFoldDB" id="A0A9X5C4E9"/>
<name>A0A9X5C4E9_9FIRM</name>